<sequence>MKESKADLWWYILRCALPFVAFVYIGLVCLLVDVIDGPILAAFGAILVIVGLGLSIPKDANFHLKLGTLLGMLGASLGGLGAILF</sequence>
<dbReference type="GeneID" id="35874289"/>
<name>A0A1I5U1J5_9GAMM</name>
<dbReference type="AlphaFoldDB" id="A0A1I5U1J5"/>
<feature type="transmembrane region" description="Helical" evidence="1">
    <location>
        <begin position="12"/>
        <end position="33"/>
    </location>
</feature>
<keyword evidence="1" id="KW-0812">Transmembrane</keyword>
<keyword evidence="1" id="KW-0472">Membrane</keyword>
<evidence type="ECO:0000313" key="2">
    <source>
        <dbReference type="EMBL" id="SFP89144.1"/>
    </source>
</evidence>
<reference evidence="2 3" key="1">
    <citation type="submission" date="2016-10" db="EMBL/GenBank/DDBJ databases">
        <authorList>
            <person name="de Groot N.N."/>
        </authorList>
    </citation>
    <scope>NUCLEOTIDE SEQUENCE [LARGE SCALE GENOMIC DNA]</scope>
    <source>
        <strain evidence="2 3">DSM 15893</strain>
    </source>
</reference>
<organism evidence="2 3">
    <name type="scientific">Enterovibrio norvegicus DSM 15893</name>
    <dbReference type="NCBI Taxonomy" id="1121869"/>
    <lineage>
        <taxon>Bacteria</taxon>
        <taxon>Pseudomonadati</taxon>
        <taxon>Pseudomonadota</taxon>
        <taxon>Gammaproteobacteria</taxon>
        <taxon>Vibrionales</taxon>
        <taxon>Vibrionaceae</taxon>
        <taxon>Enterovibrio</taxon>
    </lineage>
</organism>
<proteinExistence type="predicted"/>
<gene>
    <name evidence="2" type="ORF">SAMN03084138_03440</name>
</gene>
<feature type="transmembrane region" description="Helical" evidence="1">
    <location>
        <begin position="39"/>
        <end position="57"/>
    </location>
</feature>
<dbReference type="RefSeq" id="WP_017017453.1">
    <property type="nucleotide sequence ID" value="NZ_FOWR01000028.1"/>
</dbReference>
<keyword evidence="1" id="KW-1133">Transmembrane helix</keyword>
<evidence type="ECO:0000313" key="3">
    <source>
        <dbReference type="Proteomes" id="UP000182692"/>
    </source>
</evidence>
<accession>A0A1I5U1J5</accession>
<feature type="transmembrane region" description="Helical" evidence="1">
    <location>
        <begin position="64"/>
        <end position="84"/>
    </location>
</feature>
<dbReference type="EMBL" id="FOWR01000028">
    <property type="protein sequence ID" value="SFP89144.1"/>
    <property type="molecule type" value="Genomic_DNA"/>
</dbReference>
<dbReference type="Proteomes" id="UP000182692">
    <property type="component" value="Unassembled WGS sequence"/>
</dbReference>
<protein>
    <submittedName>
        <fullName evidence="2">Uncharacterized protein</fullName>
    </submittedName>
</protein>
<evidence type="ECO:0000256" key="1">
    <source>
        <dbReference type="SAM" id="Phobius"/>
    </source>
</evidence>